<keyword evidence="8" id="KW-1185">Reference proteome</keyword>
<dbReference type="AlphaFoldDB" id="A0A449BL79"/>
<dbReference type="GO" id="GO:0046872">
    <property type="term" value="F:metal ion binding"/>
    <property type="evidence" value="ECO:0007669"/>
    <property type="project" value="UniProtKB-KW"/>
</dbReference>
<organism evidence="7 8">
    <name type="scientific">Acholeplasma hippikon</name>
    <dbReference type="NCBI Taxonomy" id="264636"/>
    <lineage>
        <taxon>Bacteria</taxon>
        <taxon>Bacillati</taxon>
        <taxon>Mycoplasmatota</taxon>
        <taxon>Mollicutes</taxon>
        <taxon>Acholeplasmatales</taxon>
        <taxon>Acholeplasmataceae</taxon>
        <taxon>Acholeplasma</taxon>
    </lineage>
</organism>
<dbReference type="PANTHER" id="PTHR10458">
    <property type="entry name" value="PEPTIDE DEFORMYLASE"/>
    <property type="match status" value="1"/>
</dbReference>
<dbReference type="STRING" id="1408416.GCA_000702765_01272"/>
<dbReference type="SUPFAM" id="SSF56420">
    <property type="entry name" value="Peptide deformylase"/>
    <property type="match status" value="1"/>
</dbReference>
<keyword evidence="2 6" id="KW-0479">Metal-binding</keyword>
<dbReference type="InterPro" id="IPR023635">
    <property type="entry name" value="Peptide_deformylase"/>
</dbReference>
<dbReference type="FunFam" id="3.90.45.10:FF:000002">
    <property type="entry name" value="Peptide deformylase"/>
    <property type="match status" value="1"/>
</dbReference>
<dbReference type="EC" id="3.5.1.88" evidence="6"/>
<dbReference type="PIRSF" id="PIRSF004749">
    <property type="entry name" value="Pep_def"/>
    <property type="match status" value="1"/>
</dbReference>
<feature type="active site" evidence="6">
    <location>
        <position position="159"/>
    </location>
</feature>
<evidence type="ECO:0000256" key="3">
    <source>
        <dbReference type="ARBA" id="ARBA00022801"/>
    </source>
</evidence>
<evidence type="ECO:0000313" key="7">
    <source>
        <dbReference type="EMBL" id="VEU83190.1"/>
    </source>
</evidence>
<comment type="cofactor">
    <cofactor evidence="6">
        <name>Fe(2+)</name>
        <dbReference type="ChEBI" id="CHEBI:29033"/>
    </cofactor>
    <text evidence="6">Binds 1 Fe(2+) ion.</text>
</comment>
<protein>
    <recommendedName>
        <fullName evidence="6">Peptide deformylase</fullName>
        <shortName evidence="6">PDF</shortName>
        <ecNumber evidence="6">3.5.1.88</ecNumber>
    </recommendedName>
    <alternativeName>
        <fullName evidence="6">Polypeptide deformylase</fullName>
    </alternativeName>
</protein>
<evidence type="ECO:0000256" key="5">
    <source>
        <dbReference type="ARBA" id="ARBA00023004"/>
    </source>
</evidence>
<dbReference type="InterPro" id="IPR036821">
    <property type="entry name" value="Peptide_deformylase_sf"/>
</dbReference>
<dbReference type="NCBIfam" id="TIGR00079">
    <property type="entry name" value="pept_deformyl"/>
    <property type="match status" value="1"/>
</dbReference>
<comment type="function">
    <text evidence="6">Removes the formyl group from the N-terminal Met of newly synthesized proteins. Requires at least a dipeptide for an efficient rate of reaction. N-terminal L-methionine is a prerequisite for activity but the enzyme has broad specificity at other positions.</text>
</comment>
<keyword evidence="4 6" id="KW-0648">Protein biosynthesis</keyword>
<feature type="binding site" evidence="6">
    <location>
        <position position="158"/>
    </location>
    <ligand>
        <name>Fe cation</name>
        <dbReference type="ChEBI" id="CHEBI:24875"/>
    </ligand>
</feature>
<evidence type="ECO:0000256" key="1">
    <source>
        <dbReference type="ARBA" id="ARBA00010759"/>
    </source>
</evidence>
<proteinExistence type="inferred from homology"/>
<dbReference type="PANTHER" id="PTHR10458:SF8">
    <property type="entry name" value="PEPTIDE DEFORMYLASE 2"/>
    <property type="match status" value="1"/>
</dbReference>
<feature type="binding site" evidence="6">
    <location>
        <position position="162"/>
    </location>
    <ligand>
        <name>Fe cation</name>
        <dbReference type="ChEBI" id="CHEBI:24875"/>
    </ligand>
</feature>
<dbReference type="EMBL" id="LR215050">
    <property type="protein sequence ID" value="VEU83190.1"/>
    <property type="molecule type" value="Genomic_DNA"/>
</dbReference>
<dbReference type="KEGG" id="ahk:NCTC10172_01247"/>
<feature type="binding site" evidence="6">
    <location>
        <position position="110"/>
    </location>
    <ligand>
        <name>Fe cation</name>
        <dbReference type="ChEBI" id="CHEBI:24875"/>
    </ligand>
</feature>
<gene>
    <name evidence="6 7" type="primary">def</name>
    <name evidence="7" type="ORF">NCTC10172_01247</name>
</gene>
<sequence>MITMRNIIREGHPSLTKKSELVKLPLSKEDFEVGYSLLEYVKNSQDEAMVKKYKLRPSVGLAAVQINVLKRMFAMHVEDFDNVLHSYVFVNPEIIATSQEETYIPGGEGCLSVDRETEGLTPRFYAIKVKGHIIDFDTKEAKPVEMTLSGYPSIVFQHEFDHLNGIMFTTKLYPELPKAFPLFETEDDSED</sequence>
<keyword evidence="5 6" id="KW-0408">Iron</keyword>
<dbReference type="GO" id="GO:0042586">
    <property type="term" value="F:peptide deformylase activity"/>
    <property type="evidence" value="ECO:0007669"/>
    <property type="project" value="UniProtKB-UniRule"/>
</dbReference>
<reference evidence="7 8" key="1">
    <citation type="submission" date="2019-01" db="EMBL/GenBank/DDBJ databases">
        <authorList>
            <consortium name="Pathogen Informatics"/>
        </authorList>
    </citation>
    <scope>NUCLEOTIDE SEQUENCE [LARGE SCALE GENOMIC DNA]</scope>
    <source>
        <strain evidence="7 8">NCTC10172</strain>
    </source>
</reference>
<name>A0A449BL79_9MOLU</name>
<accession>A0A449BL79</accession>
<keyword evidence="3 6" id="KW-0378">Hydrolase</keyword>
<dbReference type="Pfam" id="PF01327">
    <property type="entry name" value="Pep_deformylase"/>
    <property type="match status" value="1"/>
</dbReference>
<dbReference type="CDD" id="cd00487">
    <property type="entry name" value="Pep_deformylase"/>
    <property type="match status" value="1"/>
</dbReference>
<evidence type="ECO:0000256" key="4">
    <source>
        <dbReference type="ARBA" id="ARBA00022917"/>
    </source>
</evidence>
<evidence type="ECO:0000256" key="6">
    <source>
        <dbReference type="HAMAP-Rule" id="MF_00163"/>
    </source>
</evidence>
<dbReference type="Proteomes" id="UP000290909">
    <property type="component" value="Chromosome"/>
</dbReference>
<dbReference type="RefSeq" id="WP_035370003.1">
    <property type="nucleotide sequence ID" value="NZ_LR215050.1"/>
</dbReference>
<comment type="similarity">
    <text evidence="1 6">Belongs to the polypeptide deformylase family.</text>
</comment>
<dbReference type="PRINTS" id="PR01576">
    <property type="entry name" value="PDEFORMYLASE"/>
</dbReference>
<dbReference type="Gene3D" id="3.90.45.10">
    <property type="entry name" value="Peptide deformylase"/>
    <property type="match status" value="1"/>
</dbReference>
<evidence type="ECO:0000313" key="8">
    <source>
        <dbReference type="Proteomes" id="UP000290909"/>
    </source>
</evidence>
<dbReference type="HAMAP" id="MF_00163">
    <property type="entry name" value="Pep_deformylase"/>
    <property type="match status" value="1"/>
</dbReference>
<dbReference type="GO" id="GO:0006412">
    <property type="term" value="P:translation"/>
    <property type="evidence" value="ECO:0007669"/>
    <property type="project" value="UniProtKB-UniRule"/>
</dbReference>
<comment type="catalytic activity">
    <reaction evidence="6">
        <text>N-terminal N-formyl-L-methionyl-[peptide] + H2O = N-terminal L-methionyl-[peptide] + formate</text>
        <dbReference type="Rhea" id="RHEA:24420"/>
        <dbReference type="Rhea" id="RHEA-COMP:10639"/>
        <dbReference type="Rhea" id="RHEA-COMP:10640"/>
        <dbReference type="ChEBI" id="CHEBI:15377"/>
        <dbReference type="ChEBI" id="CHEBI:15740"/>
        <dbReference type="ChEBI" id="CHEBI:49298"/>
        <dbReference type="ChEBI" id="CHEBI:64731"/>
        <dbReference type="EC" id="3.5.1.88"/>
    </reaction>
</comment>
<evidence type="ECO:0000256" key="2">
    <source>
        <dbReference type="ARBA" id="ARBA00022723"/>
    </source>
</evidence>